<feature type="compositionally biased region" description="Acidic residues" evidence="1">
    <location>
        <begin position="70"/>
        <end position="82"/>
    </location>
</feature>
<feature type="signal peptide" evidence="3">
    <location>
        <begin position="1"/>
        <end position="25"/>
    </location>
</feature>
<feature type="transmembrane region" description="Helical" evidence="2">
    <location>
        <begin position="232"/>
        <end position="254"/>
    </location>
</feature>
<keyword evidence="3" id="KW-0732">Signal</keyword>
<feature type="compositionally biased region" description="Acidic residues" evidence="1">
    <location>
        <begin position="110"/>
        <end position="122"/>
    </location>
</feature>
<sequence length="398" mass="40287">MARRSSKVVALLSVLCATGFHCSAATGAGAACPDDPDVDLCDDSPVAGGCPDDPESDLCDDSPVAGGCPDDPESDLCDDFEPESPVAGGCPDDPESDLCDDSPVAGGCPDDPESDLCDDFEPESPVAGGCPDDPESDLCDDSPVAGGCPDDPESDLCDDFEPESPVAGGCPDDPESDLCDDSPVAGGCPDDPESDLCDDFEPESPVAGGCPDDPDSDLCDGLGVTEEDGPKLYIIIVPLSALVAVSTLVCLIVIGRKRRTHVEEPGDCGHLKDAAGIFPAKDEDGGPSIALEEGLAALPQARVVRPSRGAWPVCPRRPSVAPCPAPLAAAAARAVWEVDMLLAPAPRRALGTGGGRHRLMLPPVAGAAHASAKAEKTAGCDGFAASHADVSLELALGG</sequence>
<evidence type="ECO:0000313" key="5">
    <source>
        <dbReference type="Proteomes" id="UP001189429"/>
    </source>
</evidence>
<keyword evidence="2" id="KW-0812">Transmembrane</keyword>
<evidence type="ECO:0000313" key="4">
    <source>
        <dbReference type="EMBL" id="CAK0839658.1"/>
    </source>
</evidence>
<comment type="caution">
    <text evidence="4">The sequence shown here is derived from an EMBL/GenBank/DDBJ whole genome shotgun (WGS) entry which is preliminary data.</text>
</comment>
<proteinExistence type="predicted"/>
<organism evidence="4 5">
    <name type="scientific">Prorocentrum cordatum</name>
    <dbReference type="NCBI Taxonomy" id="2364126"/>
    <lineage>
        <taxon>Eukaryota</taxon>
        <taxon>Sar</taxon>
        <taxon>Alveolata</taxon>
        <taxon>Dinophyceae</taxon>
        <taxon>Prorocentrales</taxon>
        <taxon>Prorocentraceae</taxon>
        <taxon>Prorocentrum</taxon>
    </lineage>
</organism>
<evidence type="ECO:0000256" key="3">
    <source>
        <dbReference type="SAM" id="SignalP"/>
    </source>
</evidence>
<keyword evidence="5" id="KW-1185">Reference proteome</keyword>
<keyword evidence="2" id="KW-1133">Transmembrane helix</keyword>
<accession>A0ABN9T3Z7</accession>
<dbReference type="EMBL" id="CAUYUJ010014312">
    <property type="protein sequence ID" value="CAK0839658.1"/>
    <property type="molecule type" value="Genomic_DNA"/>
</dbReference>
<keyword evidence="2" id="KW-0472">Membrane</keyword>
<dbReference type="PROSITE" id="PS51257">
    <property type="entry name" value="PROKAR_LIPOPROTEIN"/>
    <property type="match status" value="1"/>
</dbReference>
<protein>
    <submittedName>
        <fullName evidence="4">Uncharacterized protein</fullName>
    </submittedName>
</protein>
<feature type="chain" id="PRO_5046494994" evidence="3">
    <location>
        <begin position="26"/>
        <end position="398"/>
    </location>
</feature>
<feature type="region of interest" description="Disordered" evidence="1">
    <location>
        <begin position="45"/>
        <end position="155"/>
    </location>
</feature>
<dbReference type="Proteomes" id="UP001189429">
    <property type="component" value="Unassembled WGS sequence"/>
</dbReference>
<evidence type="ECO:0000256" key="1">
    <source>
        <dbReference type="SAM" id="MobiDB-lite"/>
    </source>
</evidence>
<gene>
    <name evidence="4" type="ORF">PCOR1329_LOCUS35290</name>
</gene>
<evidence type="ECO:0000256" key="2">
    <source>
        <dbReference type="SAM" id="Phobius"/>
    </source>
</evidence>
<name>A0ABN9T3Z7_9DINO</name>
<reference evidence="4" key="1">
    <citation type="submission" date="2023-10" db="EMBL/GenBank/DDBJ databases">
        <authorList>
            <person name="Chen Y."/>
            <person name="Shah S."/>
            <person name="Dougan E. K."/>
            <person name="Thang M."/>
            <person name="Chan C."/>
        </authorList>
    </citation>
    <scope>NUCLEOTIDE SEQUENCE [LARGE SCALE GENOMIC DNA]</scope>
</reference>